<name>E1LJY5_STRMT</name>
<evidence type="ECO:0008006" key="8">
    <source>
        <dbReference type="Google" id="ProtNLM"/>
    </source>
</evidence>
<organism evidence="6 7">
    <name type="scientific">Streptococcus mitis SK564</name>
    <dbReference type="NCBI Taxonomy" id="585203"/>
    <lineage>
        <taxon>Bacteria</taxon>
        <taxon>Bacillati</taxon>
        <taxon>Bacillota</taxon>
        <taxon>Bacilli</taxon>
        <taxon>Lactobacillales</taxon>
        <taxon>Streptococcaceae</taxon>
        <taxon>Streptococcus</taxon>
        <taxon>Streptococcus mitis group</taxon>
    </lineage>
</organism>
<dbReference type="InterPro" id="IPR019614">
    <property type="entry name" value="SAM-dep_methyl-trfase"/>
</dbReference>
<gene>
    <name evidence="6" type="ORF">SMSK564_0160</name>
</gene>
<evidence type="ECO:0000313" key="7">
    <source>
        <dbReference type="Proteomes" id="UP000004966"/>
    </source>
</evidence>
<feature type="domain" description="RlmI-like PUA" evidence="5">
    <location>
        <begin position="4"/>
        <end position="63"/>
    </location>
</feature>
<keyword evidence="1" id="KW-0489">Methyltransferase</keyword>
<dbReference type="AlphaFoldDB" id="E1LJY5"/>
<dbReference type="SUPFAM" id="SSF88697">
    <property type="entry name" value="PUA domain-like"/>
    <property type="match status" value="1"/>
</dbReference>
<dbReference type="CDD" id="cd02440">
    <property type="entry name" value="AdoMet_MTases"/>
    <property type="match status" value="1"/>
</dbReference>
<dbReference type="GO" id="GO:0008168">
    <property type="term" value="F:methyltransferase activity"/>
    <property type="evidence" value="ECO:0007669"/>
    <property type="project" value="UniProtKB-KW"/>
</dbReference>
<evidence type="ECO:0000259" key="4">
    <source>
        <dbReference type="Pfam" id="PF10672"/>
    </source>
</evidence>
<keyword evidence="3" id="KW-0949">S-adenosyl-L-methionine</keyword>
<dbReference type="Gene3D" id="2.30.130.10">
    <property type="entry name" value="PUA domain"/>
    <property type="match status" value="1"/>
</dbReference>
<dbReference type="PANTHER" id="PTHR43042:SF3">
    <property type="entry name" value="RIBOSOMAL RNA LARGE SUBUNIT METHYLTRANSFERASE YWBD-RELATED"/>
    <property type="match status" value="1"/>
</dbReference>
<dbReference type="Pfam" id="PF17785">
    <property type="entry name" value="PUA_3"/>
    <property type="match status" value="1"/>
</dbReference>
<feature type="domain" description="S-adenosylmethionine-dependent methyltransferase" evidence="4">
    <location>
        <begin position="169"/>
        <end position="344"/>
    </location>
</feature>
<dbReference type="GO" id="GO:0032259">
    <property type="term" value="P:methylation"/>
    <property type="evidence" value="ECO:0007669"/>
    <property type="project" value="UniProtKB-KW"/>
</dbReference>
<reference evidence="6 7" key="1">
    <citation type="submission" date="2010-09" db="EMBL/GenBank/DDBJ databases">
        <authorList>
            <person name="Daugherty S.C."/>
            <person name="Tallon L.J."/>
            <person name="Jones K.M."/>
            <person name="Liu X."/>
            <person name="Kilian M."/>
            <person name="Tettelin H."/>
        </authorList>
    </citation>
    <scope>NUCLEOTIDE SEQUENCE [LARGE SCALE GENOMIC DNA]</scope>
    <source>
        <strain evidence="6 7">SK564</strain>
    </source>
</reference>
<sequence length="387" mass="43791">MNRIRVSKRVEKKLAKGLVLLEASDLENVNLKDQEVEVQSQEGTFLGTAYLSQQNKGLGWFVSKDKVAFNQAFFETLFRQAKEKRSAYYQDDLTTAFRLFNQEGDGFGGLTVDLYGDYAVFSWYNSYVYQIRQTISEAFRQVFPEVLGAYEKIRFKGLDYESAHVYGQEAPDFFTVLENGVLYQVFMNDGLMTGIFLDQHEVRGSLVDGLAMGKSLLNMFSYTAAFSVAAAMGGASQTTSVDLAKRSRELSQGHFHANGISTDEHRFIVMDVFEYFKYAKRKDLTYDVIVLDPPSFARNKKQTFSVAKDYHKLISQSLEILNPGGIIIASTNAANVSRQKFTEQIDKGFAGRSYQILNKYGLPADFAYNKKDESSNYLKVISMKVSK</sequence>
<dbReference type="GO" id="GO:0003723">
    <property type="term" value="F:RNA binding"/>
    <property type="evidence" value="ECO:0007669"/>
    <property type="project" value="InterPro"/>
</dbReference>
<accession>E1LJY5</accession>
<keyword evidence="2" id="KW-0808">Transferase</keyword>
<evidence type="ECO:0000256" key="1">
    <source>
        <dbReference type="ARBA" id="ARBA00022603"/>
    </source>
</evidence>
<dbReference type="eggNOG" id="COG1092">
    <property type="taxonomic scope" value="Bacteria"/>
</dbReference>
<evidence type="ECO:0000256" key="2">
    <source>
        <dbReference type="ARBA" id="ARBA00022679"/>
    </source>
</evidence>
<dbReference type="InterPro" id="IPR036974">
    <property type="entry name" value="PUA_sf"/>
</dbReference>
<dbReference type="Proteomes" id="UP000004966">
    <property type="component" value="Unassembled WGS sequence"/>
</dbReference>
<dbReference type="SUPFAM" id="SSF53335">
    <property type="entry name" value="S-adenosyl-L-methionine-dependent methyltransferases"/>
    <property type="match status" value="1"/>
</dbReference>
<evidence type="ECO:0000259" key="5">
    <source>
        <dbReference type="Pfam" id="PF17785"/>
    </source>
</evidence>
<dbReference type="InterPro" id="IPR041532">
    <property type="entry name" value="RlmI-like_PUA"/>
</dbReference>
<comment type="caution">
    <text evidence="6">The sequence shown here is derived from an EMBL/GenBank/DDBJ whole genome shotgun (WGS) entry which is preliminary data.</text>
</comment>
<dbReference type="Pfam" id="PF10672">
    <property type="entry name" value="Methyltrans_SAM"/>
    <property type="match status" value="1"/>
</dbReference>
<dbReference type="EMBL" id="AEDU01000006">
    <property type="protein sequence ID" value="EFN99367.1"/>
    <property type="molecule type" value="Genomic_DNA"/>
</dbReference>
<dbReference type="InterPro" id="IPR029063">
    <property type="entry name" value="SAM-dependent_MTases_sf"/>
</dbReference>
<evidence type="ECO:0000313" key="6">
    <source>
        <dbReference type="EMBL" id="EFN99367.1"/>
    </source>
</evidence>
<proteinExistence type="predicted"/>
<dbReference type="InterPro" id="IPR015947">
    <property type="entry name" value="PUA-like_sf"/>
</dbReference>
<evidence type="ECO:0000256" key="3">
    <source>
        <dbReference type="ARBA" id="ARBA00022691"/>
    </source>
</evidence>
<protein>
    <recommendedName>
        <fullName evidence="8">Methyltransferase</fullName>
    </recommendedName>
</protein>
<dbReference type="Gene3D" id="3.40.50.150">
    <property type="entry name" value="Vaccinia Virus protein VP39"/>
    <property type="match status" value="1"/>
</dbReference>
<dbReference type="CDD" id="cd11572">
    <property type="entry name" value="RlmI_M_like"/>
    <property type="match status" value="1"/>
</dbReference>
<dbReference type="Gene3D" id="3.30.750.80">
    <property type="entry name" value="RNA methyltransferase domain (HRMD) like"/>
    <property type="match status" value="1"/>
</dbReference>
<dbReference type="RefSeq" id="WP_004236101.1">
    <property type="nucleotide sequence ID" value="NZ_AEDU01000006.1"/>
</dbReference>
<dbReference type="PANTHER" id="PTHR43042">
    <property type="entry name" value="SAM-DEPENDENT METHYLTRANSFERASE"/>
    <property type="match status" value="1"/>
</dbReference>